<sequence length="602" mass="64722" precursor="true">MNKRFAVVLLGMAAAACPVWPADPSPSRPKAGKVEIMPVSEVKAGMKATAWTVFQGTEPEAVPVEIIGLAKNMWGPKQDIILGKMGGKAARTNVAKGMSGSPVYINGKLIGAVSLGLSQFSPDAICGITPIELMLEINGSDKSRPIDVRAPGKAVAQNSSGDSALEALMPIESPLVFSGLNGDTLHEFSSIFQQMGVRTVQGAGGTSTHGSKPVTGWEHALNPGDSVATILVDGDMGISAFGTVTYNDGKRVLAFGHPLFNLGPVDMPLAKSEVVLTLASQFQPSKMANATGVVGALRQDRHSGIMGELGETSPMIPVTLKIRSLDEKEAVRSEKDFHFNVFVHQKWTPTLMMLTLYNSIQNLNEFVDEATYRLKGKVEMNGPSNISLATMQATGDLPMPAPMALALWLGDKFNRLYGNNVNPPDVKGVTMSLDLLPERRVATIESAWVATADVQAGDEVPVKISLRPYRGEAIQREVKVKIPAGLGKGDHRILLSDADTLNRMQSAAGFMNRFIDQPQTVSLLNQERSNNRLYVSLVQSSPTAYYDDKTLPSLPSSVLNVMQAGRASNRSMVTTPETASEQMSIPFDYMVTGSYSLRIHVK</sequence>
<dbReference type="PROSITE" id="PS51494">
    <property type="entry name" value="SPOIVB"/>
    <property type="match status" value="1"/>
</dbReference>
<feature type="chain" id="PRO_5004162343" description="Peptidase S55 domain-containing protein" evidence="1">
    <location>
        <begin position="22"/>
        <end position="602"/>
    </location>
</feature>
<accession>Q01QH5</accession>
<dbReference type="InParanoid" id="Q01QH5"/>
<dbReference type="PROSITE" id="PS51257">
    <property type="entry name" value="PROKAR_LIPOPROTEIN"/>
    <property type="match status" value="1"/>
</dbReference>
<reference evidence="3" key="1">
    <citation type="submission" date="2006-10" db="EMBL/GenBank/DDBJ databases">
        <title>Complete sequence of Solibacter usitatus Ellin6076.</title>
        <authorList>
            <consortium name="US DOE Joint Genome Institute"/>
            <person name="Copeland A."/>
            <person name="Lucas S."/>
            <person name="Lapidus A."/>
            <person name="Barry K."/>
            <person name="Detter J.C."/>
            <person name="Glavina del Rio T."/>
            <person name="Hammon N."/>
            <person name="Israni S."/>
            <person name="Dalin E."/>
            <person name="Tice H."/>
            <person name="Pitluck S."/>
            <person name="Thompson L.S."/>
            <person name="Brettin T."/>
            <person name="Bruce D."/>
            <person name="Han C."/>
            <person name="Tapia R."/>
            <person name="Gilna P."/>
            <person name="Schmutz J."/>
            <person name="Larimer F."/>
            <person name="Land M."/>
            <person name="Hauser L."/>
            <person name="Kyrpides N."/>
            <person name="Mikhailova N."/>
            <person name="Janssen P.H."/>
            <person name="Kuske C.R."/>
            <person name="Richardson P."/>
        </authorList>
    </citation>
    <scope>NUCLEOTIDE SEQUENCE</scope>
    <source>
        <strain evidence="3">Ellin6076</strain>
    </source>
</reference>
<evidence type="ECO:0000256" key="1">
    <source>
        <dbReference type="SAM" id="SignalP"/>
    </source>
</evidence>
<dbReference type="OrthoDB" id="9765242at2"/>
<gene>
    <name evidence="3" type="ordered locus">Acid_7184</name>
</gene>
<feature type="domain" description="Peptidase S55" evidence="2">
    <location>
        <begin position="1"/>
        <end position="150"/>
    </location>
</feature>
<protein>
    <recommendedName>
        <fullName evidence="2">Peptidase S55 domain-containing protein</fullName>
    </recommendedName>
</protein>
<evidence type="ECO:0000313" key="3">
    <source>
        <dbReference type="EMBL" id="ABJ88095.1"/>
    </source>
</evidence>
<dbReference type="AlphaFoldDB" id="Q01QH5"/>
<name>Q01QH5_SOLUE</name>
<dbReference type="STRING" id="234267.Acid_7184"/>
<dbReference type="KEGG" id="sus:Acid_7184"/>
<organism evidence="3">
    <name type="scientific">Solibacter usitatus (strain Ellin6076)</name>
    <dbReference type="NCBI Taxonomy" id="234267"/>
    <lineage>
        <taxon>Bacteria</taxon>
        <taxon>Pseudomonadati</taxon>
        <taxon>Acidobacteriota</taxon>
        <taxon>Terriglobia</taxon>
        <taxon>Bryobacterales</taxon>
        <taxon>Solibacteraceae</taxon>
        <taxon>Candidatus Solibacter</taxon>
    </lineage>
</organism>
<dbReference type="HOGENOM" id="CLU_023510_0_0_0"/>
<feature type="signal peptide" evidence="1">
    <location>
        <begin position="1"/>
        <end position="21"/>
    </location>
</feature>
<keyword evidence="1" id="KW-0732">Signal</keyword>
<dbReference type="EMBL" id="CP000473">
    <property type="protein sequence ID" value="ABJ88095.1"/>
    <property type="molecule type" value="Genomic_DNA"/>
</dbReference>
<evidence type="ECO:0000259" key="2">
    <source>
        <dbReference type="PROSITE" id="PS51494"/>
    </source>
</evidence>
<dbReference type="eggNOG" id="COG1044">
    <property type="taxonomic scope" value="Bacteria"/>
</dbReference>
<proteinExistence type="predicted"/>
<dbReference type="InterPro" id="IPR008763">
    <property type="entry name" value="Peptidase_S55"/>
</dbReference>